<dbReference type="KEGG" id="wna:KA717_39410"/>
<name>A0A977KWU6_9CYAN</name>
<dbReference type="InterPro" id="IPR036465">
    <property type="entry name" value="vWFA_dom_sf"/>
</dbReference>
<protein>
    <submittedName>
        <fullName evidence="2">VWA domain-containing protein</fullName>
    </submittedName>
</protein>
<dbReference type="AlphaFoldDB" id="A0A977KWU6"/>
<gene>
    <name evidence="2" type="ORF">KA717_39410</name>
</gene>
<feature type="domain" description="VWFA" evidence="1">
    <location>
        <begin position="4"/>
        <end position="70"/>
    </location>
</feature>
<dbReference type="CDD" id="cd00198">
    <property type="entry name" value="vWFA"/>
    <property type="match status" value="1"/>
</dbReference>
<accession>A0A977KWU6</accession>
<dbReference type="Pfam" id="PF00092">
    <property type="entry name" value="VWA"/>
    <property type="match status" value="1"/>
</dbReference>
<evidence type="ECO:0000259" key="1">
    <source>
        <dbReference type="Pfam" id="PF00092"/>
    </source>
</evidence>
<reference evidence="2" key="1">
    <citation type="submission" date="2021-04" db="EMBL/GenBank/DDBJ databases">
        <title>Genome sequence of Woronichinia naegeliana from Washington state freshwater lake bloom.</title>
        <authorList>
            <person name="Dreher T.W."/>
        </authorList>
    </citation>
    <scope>NUCLEOTIDE SEQUENCE</scope>
    <source>
        <strain evidence="2">WA131</strain>
    </source>
</reference>
<dbReference type="EMBL" id="CP073041">
    <property type="protein sequence ID" value="UXE61352.1"/>
    <property type="molecule type" value="Genomic_DNA"/>
</dbReference>
<dbReference type="Gene3D" id="3.40.50.410">
    <property type="entry name" value="von Willebrand factor, type A domain"/>
    <property type="match status" value="1"/>
</dbReference>
<dbReference type="Proteomes" id="UP001065613">
    <property type="component" value="Chromosome"/>
</dbReference>
<sequence>MIYGGTPMCQALKVVKERFRKELLGHKDKRDLVLFLLSDGEPTDGNPLLIAREIKAMGVSIICCLIDNKDIIDPQILFNQPNPSWNNNACLMFEMASEIEEKSHFSRFLLKKGWVINSQAKMFVQLNHSRVLEEFIQIILSPLNQDQEILEPTPRGQ</sequence>
<organism evidence="2">
    <name type="scientific">Woronichinia naegeliana WA131</name>
    <dbReference type="NCBI Taxonomy" id="2824559"/>
    <lineage>
        <taxon>Bacteria</taxon>
        <taxon>Bacillati</taxon>
        <taxon>Cyanobacteriota</taxon>
        <taxon>Cyanophyceae</taxon>
        <taxon>Synechococcales</taxon>
        <taxon>Coelosphaeriaceae</taxon>
        <taxon>Woronichinia</taxon>
    </lineage>
</organism>
<dbReference type="InterPro" id="IPR002035">
    <property type="entry name" value="VWF_A"/>
</dbReference>
<proteinExistence type="predicted"/>
<evidence type="ECO:0000313" key="2">
    <source>
        <dbReference type="EMBL" id="UXE61352.1"/>
    </source>
</evidence>
<dbReference type="SUPFAM" id="SSF53300">
    <property type="entry name" value="vWA-like"/>
    <property type="match status" value="1"/>
</dbReference>